<evidence type="ECO:0000256" key="1">
    <source>
        <dbReference type="ARBA" id="ARBA00023242"/>
    </source>
</evidence>
<sequence length="235" mass="25886">MAAPRYDNELPHYGSMEAHTGSMYDHHRSMQSQLSTHSPNFPHSPGLQPPAHYPGYSTSAASMPGAVMNSSAADSQLKRDKDAIYGHPLFPLLALIFEKCELATCTPREPGIAGGDVCSSESFNEDIRVFSNQAKAEKPFFSANHELDSLMIQAIQVLRFHLLELEKVHELCDNFCHRYISCLKGKMPIDLVIDERDSGSTTPKLSTGSTSSEPHTEPTNSHDQVGHVTRLAHIS</sequence>
<evidence type="ECO:0000313" key="5">
    <source>
        <dbReference type="Proteomes" id="UP001209878"/>
    </source>
</evidence>
<accession>A0AAD9L515</accession>
<feature type="region of interest" description="Disordered" evidence="2">
    <location>
        <begin position="1"/>
        <end position="20"/>
    </location>
</feature>
<feature type="compositionally biased region" description="Polar residues" evidence="2">
    <location>
        <begin position="30"/>
        <end position="41"/>
    </location>
</feature>
<name>A0AAD9L515_RIDPI</name>
<keyword evidence="5" id="KW-1185">Reference proteome</keyword>
<protein>
    <recommendedName>
        <fullName evidence="3">MEIS N-terminal domain-containing protein</fullName>
    </recommendedName>
</protein>
<feature type="region of interest" description="Disordered" evidence="2">
    <location>
        <begin position="196"/>
        <end position="228"/>
    </location>
</feature>
<dbReference type="Proteomes" id="UP001209878">
    <property type="component" value="Unassembled WGS sequence"/>
</dbReference>
<feature type="region of interest" description="Disordered" evidence="2">
    <location>
        <begin position="25"/>
        <end position="55"/>
    </location>
</feature>
<feature type="compositionally biased region" description="Basic and acidic residues" evidence="2">
    <location>
        <begin position="1"/>
        <end position="10"/>
    </location>
</feature>
<keyword evidence="1" id="KW-0539">Nucleus</keyword>
<dbReference type="Pfam" id="PF16493">
    <property type="entry name" value="Meis_PKNOX_N"/>
    <property type="match status" value="1"/>
</dbReference>
<comment type="caution">
    <text evidence="4">The sequence shown here is derived from an EMBL/GenBank/DDBJ whole genome shotgun (WGS) entry which is preliminary data.</text>
</comment>
<proteinExistence type="predicted"/>
<dbReference type="InterPro" id="IPR032453">
    <property type="entry name" value="PKNOX/Meis_N"/>
</dbReference>
<reference evidence="4" key="1">
    <citation type="journal article" date="2023" name="Mol. Biol. Evol.">
        <title>Third-Generation Sequencing Reveals the Adaptive Role of the Epigenome in Three Deep-Sea Polychaetes.</title>
        <authorList>
            <person name="Perez M."/>
            <person name="Aroh O."/>
            <person name="Sun Y."/>
            <person name="Lan Y."/>
            <person name="Juniper S.K."/>
            <person name="Young C.R."/>
            <person name="Angers B."/>
            <person name="Qian P.Y."/>
        </authorList>
    </citation>
    <scope>NUCLEOTIDE SEQUENCE</scope>
    <source>
        <strain evidence="4">R07B-5</strain>
    </source>
</reference>
<evidence type="ECO:0000259" key="3">
    <source>
        <dbReference type="Pfam" id="PF16493"/>
    </source>
</evidence>
<feature type="domain" description="MEIS N-terminal" evidence="3">
    <location>
        <begin position="77"/>
        <end position="190"/>
    </location>
</feature>
<organism evidence="4 5">
    <name type="scientific">Ridgeia piscesae</name>
    <name type="common">Tubeworm</name>
    <dbReference type="NCBI Taxonomy" id="27915"/>
    <lineage>
        <taxon>Eukaryota</taxon>
        <taxon>Metazoa</taxon>
        <taxon>Spiralia</taxon>
        <taxon>Lophotrochozoa</taxon>
        <taxon>Annelida</taxon>
        <taxon>Polychaeta</taxon>
        <taxon>Sedentaria</taxon>
        <taxon>Canalipalpata</taxon>
        <taxon>Sabellida</taxon>
        <taxon>Siboglinidae</taxon>
        <taxon>Ridgeia</taxon>
    </lineage>
</organism>
<dbReference type="EMBL" id="JAODUO010000348">
    <property type="protein sequence ID" value="KAK2182563.1"/>
    <property type="molecule type" value="Genomic_DNA"/>
</dbReference>
<dbReference type="AlphaFoldDB" id="A0AAD9L515"/>
<evidence type="ECO:0000313" key="4">
    <source>
        <dbReference type="EMBL" id="KAK2182563.1"/>
    </source>
</evidence>
<evidence type="ECO:0000256" key="2">
    <source>
        <dbReference type="SAM" id="MobiDB-lite"/>
    </source>
</evidence>
<feature type="compositionally biased region" description="Polar residues" evidence="2">
    <location>
        <begin position="199"/>
        <end position="223"/>
    </location>
</feature>
<gene>
    <name evidence="4" type="ORF">NP493_348g02001</name>
</gene>